<protein>
    <submittedName>
        <fullName evidence="2">Uncharacterized protein</fullName>
    </submittedName>
</protein>
<sequence length="145" mass="15260">EGEEPDAAAALGAARGRLVSQLMRKHLAESVVPVVIDLRRVLESARSPLLADLMLCARVMLKDHKDEARGGDGGGGSLVHIEDILVADRQLAKELLYDMRQAELAATKSMHVAAVKAEPRRSPAAPRGTPPGTPAAASAAAERTV</sequence>
<accession>A0A3M7L8D1</accession>
<feature type="region of interest" description="Disordered" evidence="1">
    <location>
        <begin position="115"/>
        <end position="145"/>
    </location>
</feature>
<gene>
    <name evidence="2" type="ORF">APUTEX25_001721</name>
</gene>
<dbReference type="GO" id="GO:0042393">
    <property type="term" value="F:histone binding"/>
    <property type="evidence" value="ECO:0007669"/>
    <property type="project" value="TreeGrafter"/>
</dbReference>
<dbReference type="InterPro" id="IPR026971">
    <property type="entry name" value="CND1/NCAPD3"/>
</dbReference>
<feature type="non-terminal residue" evidence="2">
    <location>
        <position position="1"/>
    </location>
</feature>
<organism evidence="2 3">
    <name type="scientific">Auxenochlorella protothecoides</name>
    <name type="common">Green microalga</name>
    <name type="synonym">Chlorella protothecoides</name>
    <dbReference type="NCBI Taxonomy" id="3075"/>
    <lineage>
        <taxon>Eukaryota</taxon>
        <taxon>Viridiplantae</taxon>
        <taxon>Chlorophyta</taxon>
        <taxon>core chlorophytes</taxon>
        <taxon>Trebouxiophyceae</taxon>
        <taxon>Chlorellales</taxon>
        <taxon>Chlorellaceae</taxon>
        <taxon>Auxenochlorella</taxon>
    </lineage>
</organism>
<feature type="non-terminal residue" evidence="2">
    <location>
        <position position="145"/>
    </location>
</feature>
<evidence type="ECO:0000313" key="2">
    <source>
        <dbReference type="EMBL" id="RMZ57812.1"/>
    </source>
</evidence>
<dbReference type="AlphaFoldDB" id="A0A3M7L8D1"/>
<proteinExistence type="predicted"/>
<reference evidence="3" key="1">
    <citation type="journal article" date="2018" name="Algal Res.">
        <title>Characterization of plant carbon substrate utilization by Auxenochlorella protothecoides.</title>
        <authorList>
            <person name="Vogler B.W."/>
            <person name="Starkenburg S.R."/>
            <person name="Sudasinghe N."/>
            <person name="Schambach J.Y."/>
            <person name="Rollin J.A."/>
            <person name="Pattathil S."/>
            <person name="Barry A.N."/>
        </authorList>
    </citation>
    <scope>NUCLEOTIDE SEQUENCE [LARGE SCALE GENOMIC DNA]</scope>
    <source>
        <strain evidence="3">UTEX 25</strain>
    </source>
</reference>
<feature type="compositionally biased region" description="Low complexity" evidence="1">
    <location>
        <begin position="134"/>
        <end position="145"/>
    </location>
</feature>
<evidence type="ECO:0000256" key="1">
    <source>
        <dbReference type="SAM" id="MobiDB-lite"/>
    </source>
</evidence>
<dbReference type="GO" id="GO:0000779">
    <property type="term" value="C:condensed chromosome, centromeric region"/>
    <property type="evidence" value="ECO:0007669"/>
    <property type="project" value="TreeGrafter"/>
</dbReference>
<dbReference type="PANTHER" id="PTHR14222">
    <property type="entry name" value="CONDENSIN"/>
    <property type="match status" value="1"/>
</dbReference>
<dbReference type="GO" id="GO:0000796">
    <property type="term" value="C:condensin complex"/>
    <property type="evidence" value="ECO:0007669"/>
    <property type="project" value="TreeGrafter"/>
</dbReference>
<dbReference type="PANTHER" id="PTHR14222:SF1">
    <property type="entry name" value="CONDENSIN-2 COMPLEX SUBUNIT D3"/>
    <property type="match status" value="1"/>
</dbReference>
<dbReference type="GO" id="GO:0007076">
    <property type="term" value="P:mitotic chromosome condensation"/>
    <property type="evidence" value="ECO:0007669"/>
    <property type="project" value="InterPro"/>
</dbReference>
<name>A0A3M7L8D1_AUXPR</name>
<dbReference type="Proteomes" id="UP000279271">
    <property type="component" value="Unassembled WGS sequence"/>
</dbReference>
<dbReference type="EMBL" id="QOKY01000042">
    <property type="protein sequence ID" value="RMZ57812.1"/>
    <property type="molecule type" value="Genomic_DNA"/>
</dbReference>
<comment type="caution">
    <text evidence="2">The sequence shown here is derived from an EMBL/GenBank/DDBJ whole genome shotgun (WGS) entry which is preliminary data.</text>
</comment>
<evidence type="ECO:0000313" key="3">
    <source>
        <dbReference type="Proteomes" id="UP000279271"/>
    </source>
</evidence>
<dbReference type="GO" id="GO:0010032">
    <property type="term" value="P:meiotic chromosome condensation"/>
    <property type="evidence" value="ECO:0007669"/>
    <property type="project" value="TreeGrafter"/>
</dbReference>